<sequence length="78" mass="8855">MHTRQGEFERIRTVLAEADADEPLSAREIVQLLEEHDIEIDSPHRVATVLGRHAETGDVEVIRSQPYRYRVQTSDASG</sequence>
<evidence type="ECO:0000313" key="1">
    <source>
        <dbReference type="EMBL" id="SDM89637.1"/>
    </source>
</evidence>
<dbReference type="OrthoDB" id="210390at2157"/>
<dbReference type="RefSeq" id="WP_089733263.1">
    <property type="nucleotide sequence ID" value="NZ_FNIA01000009.1"/>
</dbReference>
<dbReference type="AlphaFoldDB" id="A0A1G9WYX6"/>
<organism evidence="1 2">
    <name type="scientific">Haloarchaeobius iranensis</name>
    <dbReference type="NCBI Taxonomy" id="996166"/>
    <lineage>
        <taxon>Archaea</taxon>
        <taxon>Methanobacteriati</taxon>
        <taxon>Methanobacteriota</taxon>
        <taxon>Stenosarchaea group</taxon>
        <taxon>Halobacteria</taxon>
        <taxon>Halobacteriales</taxon>
        <taxon>Halorubellaceae</taxon>
        <taxon>Haloarchaeobius</taxon>
    </lineage>
</organism>
<evidence type="ECO:0000313" key="2">
    <source>
        <dbReference type="Proteomes" id="UP000199370"/>
    </source>
</evidence>
<dbReference type="EMBL" id="FNIA01000009">
    <property type="protein sequence ID" value="SDM89637.1"/>
    <property type="molecule type" value="Genomic_DNA"/>
</dbReference>
<dbReference type="Proteomes" id="UP000199370">
    <property type="component" value="Unassembled WGS sequence"/>
</dbReference>
<proteinExistence type="predicted"/>
<name>A0A1G9WYX6_9EURY</name>
<reference evidence="1 2" key="1">
    <citation type="submission" date="2016-10" db="EMBL/GenBank/DDBJ databases">
        <authorList>
            <person name="de Groot N.N."/>
        </authorList>
    </citation>
    <scope>NUCLEOTIDE SEQUENCE [LARGE SCALE GENOMIC DNA]</scope>
    <source>
        <strain evidence="2">EB21,IBRC-M 10013,KCTC 4048</strain>
    </source>
</reference>
<keyword evidence="2" id="KW-1185">Reference proteome</keyword>
<protein>
    <submittedName>
        <fullName evidence="1">Uncharacterized protein</fullName>
    </submittedName>
</protein>
<gene>
    <name evidence="1" type="ORF">SAMN05192554_10956</name>
</gene>
<accession>A0A1G9WYX6</accession>
<dbReference type="STRING" id="996166.SAMN05192554_10956"/>